<dbReference type="Proteomes" id="UP000236327">
    <property type="component" value="Unassembled WGS sequence"/>
</dbReference>
<proteinExistence type="predicted"/>
<organism evidence="1 2">
    <name type="scientific">Novosphingobium guangzhouense</name>
    <dbReference type="NCBI Taxonomy" id="1850347"/>
    <lineage>
        <taxon>Bacteria</taxon>
        <taxon>Pseudomonadati</taxon>
        <taxon>Pseudomonadota</taxon>
        <taxon>Alphaproteobacteria</taxon>
        <taxon>Sphingomonadales</taxon>
        <taxon>Sphingomonadaceae</taxon>
        <taxon>Novosphingobium</taxon>
    </lineage>
</organism>
<dbReference type="AlphaFoldDB" id="A0A2K2FUA3"/>
<evidence type="ECO:0000313" key="2">
    <source>
        <dbReference type="Proteomes" id="UP000236327"/>
    </source>
</evidence>
<comment type="caution">
    <text evidence="1">The sequence shown here is derived from an EMBL/GenBank/DDBJ whole genome shotgun (WGS) entry which is preliminary data.</text>
</comment>
<sequence length="61" mass="6870">MSGLHLIHLAQHSDEVWRLVLELSSRHEAGLNFEVHAVEVALAKAMGAVETVKRQMRLRTP</sequence>
<keyword evidence="2" id="KW-1185">Reference proteome</keyword>
<reference evidence="1 2" key="1">
    <citation type="submission" date="2016-05" db="EMBL/GenBank/DDBJ databases">
        <title>Complete genome sequence of Novosphingobium guangzhouense SA925(T).</title>
        <authorList>
            <person name="Sha S."/>
        </authorList>
    </citation>
    <scope>NUCLEOTIDE SEQUENCE [LARGE SCALE GENOMIC DNA]</scope>
    <source>
        <strain evidence="1 2">SA925</strain>
    </source>
</reference>
<evidence type="ECO:0000313" key="1">
    <source>
        <dbReference type="EMBL" id="PNU02363.1"/>
    </source>
</evidence>
<name>A0A2K2FUA3_9SPHN</name>
<gene>
    <name evidence="1" type="ORF">A8V01_26375</name>
</gene>
<protein>
    <submittedName>
        <fullName evidence="1">Uncharacterized protein</fullName>
    </submittedName>
</protein>
<dbReference type="EMBL" id="LYMM01000075">
    <property type="protein sequence ID" value="PNU02363.1"/>
    <property type="molecule type" value="Genomic_DNA"/>
</dbReference>
<accession>A0A2K2FUA3</accession>